<gene>
    <name evidence="1" type="ORF">LJ725_15340</name>
</gene>
<protein>
    <submittedName>
        <fullName evidence="1">Uncharacterized protein</fullName>
    </submittedName>
</protein>
<name>A0ABS8KWB1_9HYPH</name>
<sequence>MSTYLLVQRHVEAALAEAAAKGIDEDVVARSLLSEAIRIFRQKRSAGDIAEELTAAIDNLDEDAPLAFIRP</sequence>
<accession>A0ABS8KWB1</accession>
<dbReference type="Proteomes" id="UP001198862">
    <property type="component" value="Unassembled WGS sequence"/>
</dbReference>
<organism evidence="1 2">
    <name type="scientific">Reyranella aquatilis</name>
    <dbReference type="NCBI Taxonomy" id="2035356"/>
    <lineage>
        <taxon>Bacteria</taxon>
        <taxon>Pseudomonadati</taxon>
        <taxon>Pseudomonadota</taxon>
        <taxon>Alphaproteobacteria</taxon>
        <taxon>Hyphomicrobiales</taxon>
        <taxon>Reyranellaceae</taxon>
        <taxon>Reyranella</taxon>
    </lineage>
</organism>
<proteinExistence type="predicted"/>
<dbReference type="RefSeq" id="WP_230551512.1">
    <property type="nucleotide sequence ID" value="NZ_JAJISD010000006.1"/>
</dbReference>
<evidence type="ECO:0000313" key="1">
    <source>
        <dbReference type="EMBL" id="MCC8430348.1"/>
    </source>
</evidence>
<reference evidence="1 2" key="1">
    <citation type="submission" date="2021-11" db="EMBL/GenBank/DDBJ databases">
        <authorList>
            <person name="Lee D.-H."/>
            <person name="Kim S.-B."/>
        </authorList>
    </citation>
    <scope>NUCLEOTIDE SEQUENCE [LARGE SCALE GENOMIC DNA]</scope>
    <source>
        <strain evidence="1 2">KCTC 52223</strain>
    </source>
</reference>
<keyword evidence="2" id="KW-1185">Reference proteome</keyword>
<evidence type="ECO:0000313" key="2">
    <source>
        <dbReference type="Proteomes" id="UP001198862"/>
    </source>
</evidence>
<comment type="caution">
    <text evidence="1">The sequence shown here is derived from an EMBL/GenBank/DDBJ whole genome shotgun (WGS) entry which is preliminary data.</text>
</comment>
<dbReference type="EMBL" id="JAJISD010000006">
    <property type="protein sequence ID" value="MCC8430348.1"/>
    <property type="molecule type" value="Genomic_DNA"/>
</dbReference>